<dbReference type="AlphaFoldDB" id="A0A1U9Z4L1"/>
<dbReference type="InterPro" id="IPR002173">
    <property type="entry name" value="Carboh/pur_kinase_PfkB_CS"/>
</dbReference>
<dbReference type="PANTHER" id="PTHR10584">
    <property type="entry name" value="SUGAR KINASE"/>
    <property type="match status" value="1"/>
</dbReference>
<evidence type="ECO:0000256" key="1">
    <source>
        <dbReference type="ARBA" id="ARBA00022679"/>
    </source>
</evidence>
<feature type="domain" description="Carbohydrate kinase PfkB" evidence="3">
    <location>
        <begin position="11"/>
        <end position="291"/>
    </location>
</feature>
<dbReference type="EC" id="2.7.1.-" evidence="4"/>
<evidence type="ECO:0000313" key="4">
    <source>
        <dbReference type="EMBL" id="AQZ52606.1"/>
    </source>
</evidence>
<dbReference type="OrthoDB" id="9813569at2"/>
<dbReference type="STRING" id="1122214.Mame_03297"/>
<evidence type="ECO:0000313" key="5">
    <source>
        <dbReference type="Proteomes" id="UP000191135"/>
    </source>
</evidence>
<dbReference type="EMBL" id="CP020330">
    <property type="protein sequence ID" value="AQZ52606.1"/>
    <property type="molecule type" value="Genomic_DNA"/>
</dbReference>
<keyword evidence="5" id="KW-1185">Reference proteome</keyword>
<keyword evidence="1 4" id="KW-0808">Transferase</keyword>
<dbReference type="GO" id="GO:0016301">
    <property type="term" value="F:kinase activity"/>
    <property type="evidence" value="ECO:0007669"/>
    <property type="project" value="UniProtKB-KW"/>
</dbReference>
<dbReference type="Proteomes" id="UP000191135">
    <property type="component" value="Chromosome"/>
</dbReference>
<dbReference type="KEGG" id="mmed:Mame_03297"/>
<evidence type="ECO:0000256" key="2">
    <source>
        <dbReference type="ARBA" id="ARBA00022777"/>
    </source>
</evidence>
<dbReference type="InterPro" id="IPR011611">
    <property type="entry name" value="PfkB_dom"/>
</dbReference>
<dbReference type="Pfam" id="PF00294">
    <property type="entry name" value="PfkB"/>
    <property type="match status" value="1"/>
</dbReference>
<dbReference type="InterPro" id="IPR029056">
    <property type="entry name" value="Ribokinase-like"/>
</dbReference>
<dbReference type="eggNOG" id="COG0524">
    <property type="taxonomic scope" value="Bacteria"/>
</dbReference>
<dbReference type="Gene3D" id="3.40.1190.20">
    <property type="match status" value="1"/>
</dbReference>
<dbReference type="RefSeq" id="WP_018064283.1">
    <property type="nucleotide sequence ID" value="NZ_AQWH01000006.1"/>
</dbReference>
<protein>
    <submittedName>
        <fullName evidence="4">Putative sugar kinase YdjH</fullName>
        <ecNumber evidence="4">2.7.1.-</ecNumber>
    </submittedName>
</protein>
<evidence type="ECO:0000259" key="3">
    <source>
        <dbReference type="Pfam" id="PF00294"/>
    </source>
</evidence>
<sequence>MTSGHDERSAVLCVGRIYCDLIFTGLSRMPVLGREVFADDLAIAAGGGAFISAAHFVDVGRHAALVGRLGRDAMSMAIDPQLRDSGIDLSFVERADDAGPQLTVASVIGSERAFLTRRAGAAEPSTLDAALAWPRARHLHIAEYATLAEMPDLVTRAKGAGLSVSLDPSWDDALIGDPSLLENCRGVDVFLPNLEEARAITGERDPTAMLDVLKARFHCVGIKAGEGGGYAASADRVLHHPAEAVPVVDTTGAGDAFNAGFVDGWLSGADLPTALAAAISAGSRAVQVAGGAVRRKV</sequence>
<dbReference type="PANTHER" id="PTHR10584:SF166">
    <property type="entry name" value="RIBOKINASE"/>
    <property type="match status" value="1"/>
</dbReference>
<proteinExistence type="predicted"/>
<name>A0A1U9Z4L1_9HYPH</name>
<gene>
    <name evidence="4" type="primary">ydjH_2</name>
    <name evidence="4" type="ORF">Mame_03297</name>
</gene>
<organism evidence="4 5">
    <name type="scientific">Martelella mediterranea DSM 17316</name>
    <dbReference type="NCBI Taxonomy" id="1122214"/>
    <lineage>
        <taxon>Bacteria</taxon>
        <taxon>Pseudomonadati</taxon>
        <taxon>Pseudomonadota</taxon>
        <taxon>Alphaproteobacteria</taxon>
        <taxon>Hyphomicrobiales</taxon>
        <taxon>Aurantimonadaceae</taxon>
        <taxon>Martelella</taxon>
    </lineage>
</organism>
<accession>A0A1U9Z4L1</accession>
<dbReference type="PROSITE" id="PS00584">
    <property type="entry name" value="PFKB_KINASES_2"/>
    <property type="match status" value="1"/>
</dbReference>
<dbReference type="SUPFAM" id="SSF53613">
    <property type="entry name" value="Ribokinase-like"/>
    <property type="match status" value="1"/>
</dbReference>
<reference evidence="4 5" key="1">
    <citation type="submission" date="2017-03" db="EMBL/GenBank/DDBJ databases">
        <title>Foreign affairs: Plasmid Transfer between Roseobacters and Rhizobia.</title>
        <authorList>
            <person name="Bartling P."/>
            <person name="Bunk B."/>
            <person name="Overmann J."/>
            <person name="Brinkmann H."/>
            <person name="Petersen J."/>
        </authorList>
    </citation>
    <scope>NUCLEOTIDE SEQUENCE [LARGE SCALE GENOMIC DNA]</scope>
    <source>
        <strain evidence="4 5">MACL11</strain>
    </source>
</reference>
<keyword evidence="2 4" id="KW-0418">Kinase</keyword>